<dbReference type="Gene3D" id="2.40.30.170">
    <property type="match status" value="1"/>
</dbReference>
<evidence type="ECO:0000259" key="8">
    <source>
        <dbReference type="Pfam" id="PF25989"/>
    </source>
</evidence>
<dbReference type="PANTHER" id="PTHR30158:SF24">
    <property type="entry name" value="HLYD FAMILY SECRETION PROTEIN"/>
    <property type="match status" value="1"/>
</dbReference>
<sequence length="449" mass="47558">MHDFLSMPAGRARFLRLAGAAMVALGLAACGGEESQAQQGGGQQQRPPIPVDVMSVDPHRVSVFSEYPGRVEGQRTVQVLARVEGVLLERHYTEGQIVEKGDLLYNIDPKPFQATVNQRKAELGSARASLNQAQRQWSRTRQLYEADAISEAERDQALSELETARAAVDQAQANLDSAEIDLGYTTVNAPLTGVTSLREIDEGALVSNGTRLTTITQLDPVKVLFALPENDAIARGKALSAMGDETTNDKTREATIILPDGSEFPVKGVVDFTQSTINPDTGTVQLRATVDNPDNGLMPGRYVRARIRLETRENGIVVPEQAVSDGNQGTQVYVVADGKAKAVDVDLGPTVEEGRLINDGLSAGDRVITSGLGQVTPDAPVKVKSDGSGGSEEGTRGGGGGSGMGRAGSEDDDGGLAAADLPALRLTPREPLTAVVHDDTYAVNGQRNR</sequence>
<dbReference type="NCBIfam" id="TIGR01730">
    <property type="entry name" value="RND_mfp"/>
    <property type="match status" value="1"/>
</dbReference>
<proteinExistence type="inferred from homology"/>
<feature type="domain" description="Multidrug resistance protein MdtA-like alpha-helical hairpin" evidence="5">
    <location>
        <begin position="116"/>
        <end position="185"/>
    </location>
</feature>
<dbReference type="Pfam" id="PF25917">
    <property type="entry name" value="BSH_RND"/>
    <property type="match status" value="1"/>
</dbReference>
<accession>A0A423PQ75</accession>
<evidence type="ECO:0000256" key="1">
    <source>
        <dbReference type="ARBA" id="ARBA00004519"/>
    </source>
</evidence>
<evidence type="ECO:0000256" key="4">
    <source>
        <dbReference type="SAM" id="MobiDB-lite"/>
    </source>
</evidence>
<evidence type="ECO:0000313" key="9">
    <source>
        <dbReference type="EMBL" id="ROO27764.1"/>
    </source>
</evidence>
<dbReference type="GO" id="GO:0022857">
    <property type="term" value="F:transmembrane transporter activity"/>
    <property type="evidence" value="ECO:0007669"/>
    <property type="project" value="InterPro"/>
</dbReference>
<evidence type="ECO:0000259" key="6">
    <source>
        <dbReference type="Pfam" id="PF25917"/>
    </source>
</evidence>
<name>A0A423PQ75_9GAMM</name>
<comment type="similarity">
    <text evidence="2">Belongs to the membrane fusion protein (MFP) (TC 8.A.1) family.</text>
</comment>
<comment type="caution">
    <text evidence="9">The sequence shown here is derived from an EMBL/GenBank/DDBJ whole genome shotgun (WGS) entry which is preliminary data.</text>
</comment>
<keyword evidence="3" id="KW-0175">Coiled coil</keyword>
<feature type="domain" description="YknX-like C-terminal permuted SH3-like" evidence="8">
    <location>
        <begin position="316"/>
        <end position="382"/>
    </location>
</feature>
<evidence type="ECO:0000259" key="7">
    <source>
        <dbReference type="Pfam" id="PF25944"/>
    </source>
</evidence>
<dbReference type="GO" id="GO:0005886">
    <property type="term" value="C:plasma membrane"/>
    <property type="evidence" value="ECO:0007669"/>
    <property type="project" value="TreeGrafter"/>
</dbReference>
<comment type="subcellular location">
    <subcellularLocation>
        <location evidence="1">Cell inner membrane</location>
        <topology evidence="1">Lipid-anchor</topology>
    </subcellularLocation>
</comment>
<gene>
    <name evidence="9" type="ORF">SAOR_08035</name>
</gene>
<reference evidence="9 10" key="1">
    <citation type="submission" date="2013-10" db="EMBL/GenBank/DDBJ databases">
        <title>Salinisphaera orenii MK-B5 Genome Sequencing.</title>
        <authorList>
            <person name="Lai Q."/>
            <person name="Li C."/>
            <person name="Shao Z."/>
        </authorList>
    </citation>
    <scope>NUCLEOTIDE SEQUENCE [LARGE SCALE GENOMIC DNA]</scope>
    <source>
        <strain evidence="9 10">MK-B5</strain>
    </source>
</reference>
<evidence type="ECO:0000256" key="3">
    <source>
        <dbReference type="SAM" id="Coils"/>
    </source>
</evidence>
<dbReference type="AlphaFoldDB" id="A0A423PQ75"/>
<dbReference type="EMBL" id="AYKH01000012">
    <property type="protein sequence ID" value="ROO27764.1"/>
    <property type="molecule type" value="Genomic_DNA"/>
</dbReference>
<dbReference type="InterPro" id="IPR058637">
    <property type="entry name" value="YknX-like_C"/>
</dbReference>
<dbReference type="Gene3D" id="2.40.50.100">
    <property type="match status" value="1"/>
</dbReference>
<dbReference type="Pfam" id="PF25944">
    <property type="entry name" value="Beta-barrel_RND"/>
    <property type="match status" value="1"/>
</dbReference>
<dbReference type="InterPro" id="IPR006143">
    <property type="entry name" value="RND_pump_MFP"/>
</dbReference>
<evidence type="ECO:0000256" key="2">
    <source>
        <dbReference type="ARBA" id="ARBA00009477"/>
    </source>
</evidence>
<dbReference type="PANTHER" id="PTHR30158">
    <property type="entry name" value="ACRA/E-RELATED COMPONENT OF DRUG EFFLUX TRANSPORTER"/>
    <property type="match status" value="1"/>
</dbReference>
<feature type="domain" description="Multidrug resistance protein MdtA-like barrel-sandwich hybrid" evidence="6">
    <location>
        <begin position="75"/>
        <end position="216"/>
    </location>
</feature>
<dbReference type="Gene3D" id="1.10.287.470">
    <property type="entry name" value="Helix hairpin bin"/>
    <property type="match status" value="1"/>
</dbReference>
<organism evidence="9 10">
    <name type="scientific">Salinisphaera orenii MK-B5</name>
    <dbReference type="NCBI Taxonomy" id="856730"/>
    <lineage>
        <taxon>Bacteria</taxon>
        <taxon>Pseudomonadati</taxon>
        <taxon>Pseudomonadota</taxon>
        <taxon>Gammaproteobacteria</taxon>
        <taxon>Salinisphaerales</taxon>
        <taxon>Salinisphaeraceae</taxon>
        <taxon>Salinisphaera</taxon>
    </lineage>
</organism>
<feature type="compositionally biased region" description="Gly residues" evidence="4">
    <location>
        <begin position="387"/>
        <end position="406"/>
    </location>
</feature>
<feature type="compositionally biased region" description="Low complexity" evidence="4">
    <location>
        <begin position="415"/>
        <end position="426"/>
    </location>
</feature>
<keyword evidence="10" id="KW-1185">Reference proteome</keyword>
<feature type="domain" description="Multidrug resistance protein MdtA-like beta-barrel" evidence="7">
    <location>
        <begin position="220"/>
        <end position="310"/>
    </location>
</feature>
<dbReference type="Pfam" id="PF25989">
    <property type="entry name" value="YknX_C"/>
    <property type="match status" value="1"/>
</dbReference>
<feature type="coiled-coil region" evidence="3">
    <location>
        <begin position="116"/>
        <end position="181"/>
    </location>
</feature>
<protein>
    <submittedName>
        <fullName evidence="9">RND transporter</fullName>
    </submittedName>
</protein>
<dbReference type="InterPro" id="IPR058625">
    <property type="entry name" value="MdtA-like_BSH"/>
</dbReference>
<dbReference type="GO" id="GO:0030313">
    <property type="term" value="C:cell envelope"/>
    <property type="evidence" value="ECO:0007669"/>
    <property type="project" value="UniProtKB-SubCell"/>
</dbReference>
<evidence type="ECO:0000259" key="5">
    <source>
        <dbReference type="Pfam" id="PF25876"/>
    </source>
</evidence>
<dbReference type="PROSITE" id="PS51318">
    <property type="entry name" value="TAT"/>
    <property type="match status" value="1"/>
</dbReference>
<dbReference type="RefSeq" id="WP_185015598.1">
    <property type="nucleotide sequence ID" value="NZ_AYKH01000012.1"/>
</dbReference>
<dbReference type="InterPro" id="IPR058624">
    <property type="entry name" value="MdtA-like_HH"/>
</dbReference>
<dbReference type="InterPro" id="IPR058626">
    <property type="entry name" value="MdtA-like_b-barrel"/>
</dbReference>
<dbReference type="Gene3D" id="2.40.420.20">
    <property type="match status" value="1"/>
</dbReference>
<evidence type="ECO:0000313" key="10">
    <source>
        <dbReference type="Proteomes" id="UP000283993"/>
    </source>
</evidence>
<dbReference type="InterPro" id="IPR006311">
    <property type="entry name" value="TAT_signal"/>
</dbReference>
<dbReference type="SUPFAM" id="SSF111369">
    <property type="entry name" value="HlyD-like secretion proteins"/>
    <property type="match status" value="1"/>
</dbReference>
<dbReference type="Pfam" id="PF25876">
    <property type="entry name" value="HH_MFP_RND"/>
    <property type="match status" value="1"/>
</dbReference>
<dbReference type="GO" id="GO:0046677">
    <property type="term" value="P:response to antibiotic"/>
    <property type="evidence" value="ECO:0007669"/>
    <property type="project" value="TreeGrafter"/>
</dbReference>
<dbReference type="Proteomes" id="UP000283993">
    <property type="component" value="Unassembled WGS sequence"/>
</dbReference>
<feature type="region of interest" description="Disordered" evidence="4">
    <location>
        <begin position="371"/>
        <end position="431"/>
    </location>
</feature>